<dbReference type="AlphaFoldDB" id="A0A804K209"/>
<dbReference type="Gene3D" id="3.80.10.10">
    <property type="entry name" value="Ribonuclease Inhibitor"/>
    <property type="match status" value="1"/>
</dbReference>
<dbReference type="Gramene" id="Ma08_t02170.1">
    <property type="protein sequence ID" value="Ma08_p02170.1"/>
    <property type="gene ID" value="Ma08_g02170"/>
</dbReference>
<keyword evidence="2" id="KW-1185">Reference proteome</keyword>
<evidence type="ECO:0000313" key="2">
    <source>
        <dbReference type="Proteomes" id="UP000012960"/>
    </source>
</evidence>
<proteinExistence type="predicted"/>
<sequence length="39" mass="4424">MTELKVTPQDLELLARNCKSLVSLKISECDISDLVRFSQ</sequence>
<evidence type="ECO:0000313" key="1">
    <source>
        <dbReference type="EnsemblPlants" id="Ma08_p02170.1"/>
    </source>
</evidence>
<dbReference type="InParanoid" id="A0A804K209"/>
<name>A0A804K209_MUSAM</name>
<reference evidence="1" key="1">
    <citation type="submission" date="2021-05" db="UniProtKB">
        <authorList>
            <consortium name="EnsemblPlants"/>
        </authorList>
    </citation>
    <scope>IDENTIFICATION</scope>
    <source>
        <strain evidence="1">subsp. malaccensis</strain>
    </source>
</reference>
<dbReference type="Proteomes" id="UP000012960">
    <property type="component" value="Unplaced"/>
</dbReference>
<dbReference type="InterPro" id="IPR032675">
    <property type="entry name" value="LRR_dom_sf"/>
</dbReference>
<accession>A0A804K209</accession>
<dbReference type="EnsemblPlants" id="Ma08_t02170.1">
    <property type="protein sequence ID" value="Ma08_p02170.1"/>
    <property type="gene ID" value="Ma08_g02170"/>
</dbReference>
<organism evidence="1 2">
    <name type="scientific">Musa acuminata subsp. malaccensis</name>
    <name type="common">Wild banana</name>
    <name type="synonym">Musa malaccensis</name>
    <dbReference type="NCBI Taxonomy" id="214687"/>
    <lineage>
        <taxon>Eukaryota</taxon>
        <taxon>Viridiplantae</taxon>
        <taxon>Streptophyta</taxon>
        <taxon>Embryophyta</taxon>
        <taxon>Tracheophyta</taxon>
        <taxon>Spermatophyta</taxon>
        <taxon>Magnoliopsida</taxon>
        <taxon>Liliopsida</taxon>
        <taxon>Zingiberales</taxon>
        <taxon>Musaceae</taxon>
        <taxon>Musa</taxon>
    </lineage>
</organism>
<protein>
    <submittedName>
        <fullName evidence="1">Uncharacterized protein</fullName>
    </submittedName>
</protein>